<dbReference type="InterPro" id="IPR029479">
    <property type="entry name" value="Nitroreductase"/>
</dbReference>
<reference evidence="5" key="1">
    <citation type="journal article" date="2019" name="Int. J. Syst. Evol. Microbiol.">
        <title>The Global Catalogue of Microorganisms (GCM) 10K type strain sequencing project: providing services to taxonomists for standard genome sequencing and annotation.</title>
        <authorList>
            <consortium name="The Broad Institute Genomics Platform"/>
            <consortium name="The Broad Institute Genome Sequencing Center for Infectious Disease"/>
            <person name="Wu L."/>
            <person name="Ma J."/>
        </authorList>
    </citation>
    <scope>NUCLEOTIDE SEQUENCE [LARGE SCALE GENOMIC DNA]</scope>
    <source>
        <strain evidence="5">CCM 8936</strain>
    </source>
</reference>
<proteinExistence type="inferred from homology"/>
<evidence type="ECO:0000259" key="3">
    <source>
        <dbReference type="Pfam" id="PF00881"/>
    </source>
</evidence>
<evidence type="ECO:0000313" key="5">
    <source>
        <dbReference type="Proteomes" id="UP001597251"/>
    </source>
</evidence>
<dbReference type="InterPro" id="IPR000415">
    <property type="entry name" value="Nitroreductase-like"/>
</dbReference>
<comment type="similarity">
    <text evidence="1">Belongs to the nitroreductase family.</text>
</comment>
<evidence type="ECO:0000256" key="2">
    <source>
        <dbReference type="ARBA" id="ARBA00023002"/>
    </source>
</evidence>
<dbReference type="Proteomes" id="UP001597251">
    <property type="component" value="Unassembled WGS sequence"/>
</dbReference>
<sequence>MENSNLIYQRKSIRSFSDRRISTITIEEIIQDAQRAPSWQNSQPWEVYIASGENVKKIRSGFKITNEAGKTDLTTPHRTSRSELSMNNIKEWSKSVEEAVGVEGTDDPEWVDARNNLFYAPYLVYLTTSKKASEFTIYDMGAFGQTLMLSAASHGIGTIPAYALSNHPEIIKKELSIPQDQEIVVGIAMGYANNSKINNISTKRASVKKILHMKE</sequence>
<dbReference type="Pfam" id="PF00881">
    <property type="entry name" value="Nitroreductase"/>
    <property type="match status" value="1"/>
</dbReference>
<dbReference type="PANTHER" id="PTHR43673:SF10">
    <property type="entry name" value="NADH DEHYDROGENASE_NAD(P)H NITROREDUCTASE XCC3605-RELATED"/>
    <property type="match status" value="1"/>
</dbReference>
<keyword evidence="5" id="KW-1185">Reference proteome</keyword>
<name>A0ABW4BSQ0_9LACO</name>
<evidence type="ECO:0000313" key="4">
    <source>
        <dbReference type="EMBL" id="MFD1417768.1"/>
    </source>
</evidence>
<organism evidence="4 5">
    <name type="scientific">Companilactobacillus keshanensis</name>
    <dbReference type="NCBI Taxonomy" id="2486003"/>
    <lineage>
        <taxon>Bacteria</taxon>
        <taxon>Bacillati</taxon>
        <taxon>Bacillota</taxon>
        <taxon>Bacilli</taxon>
        <taxon>Lactobacillales</taxon>
        <taxon>Lactobacillaceae</taxon>
        <taxon>Companilactobacillus</taxon>
    </lineage>
</organism>
<dbReference type="SUPFAM" id="SSF55469">
    <property type="entry name" value="FMN-dependent nitroreductase-like"/>
    <property type="match status" value="1"/>
</dbReference>
<dbReference type="PANTHER" id="PTHR43673">
    <property type="entry name" value="NAD(P)H NITROREDUCTASE YDGI-RELATED"/>
    <property type="match status" value="1"/>
</dbReference>
<protein>
    <submittedName>
        <fullName evidence="4">Nitroreductase</fullName>
    </submittedName>
</protein>
<dbReference type="CDD" id="cd02136">
    <property type="entry name" value="PnbA_NfnB-like"/>
    <property type="match status" value="1"/>
</dbReference>
<comment type="caution">
    <text evidence="4">The sequence shown here is derived from an EMBL/GenBank/DDBJ whole genome shotgun (WGS) entry which is preliminary data.</text>
</comment>
<dbReference type="Gene3D" id="3.40.109.10">
    <property type="entry name" value="NADH Oxidase"/>
    <property type="match status" value="1"/>
</dbReference>
<dbReference type="RefSeq" id="WP_125674317.1">
    <property type="nucleotide sequence ID" value="NZ_JBHTOI010000005.1"/>
</dbReference>
<feature type="domain" description="Nitroreductase" evidence="3">
    <location>
        <begin position="7"/>
        <end position="191"/>
    </location>
</feature>
<dbReference type="EMBL" id="JBHTOI010000005">
    <property type="protein sequence ID" value="MFD1417768.1"/>
    <property type="molecule type" value="Genomic_DNA"/>
</dbReference>
<evidence type="ECO:0000256" key="1">
    <source>
        <dbReference type="ARBA" id="ARBA00007118"/>
    </source>
</evidence>
<gene>
    <name evidence="4" type="ORF">ACFQ42_03190</name>
</gene>
<keyword evidence="2" id="KW-0560">Oxidoreductase</keyword>
<accession>A0ABW4BSQ0</accession>